<dbReference type="Pfam" id="PF00307">
    <property type="entry name" value="CH"/>
    <property type="match status" value="1"/>
</dbReference>
<dbReference type="EnsemblMetazoa" id="Aqu2.1.43524_001">
    <property type="protein sequence ID" value="Aqu2.1.43524_001"/>
    <property type="gene ID" value="Aqu2.1.43524"/>
</dbReference>
<dbReference type="PANTHER" id="PTHR46102">
    <property type="entry name" value="AXIN"/>
    <property type="match status" value="1"/>
</dbReference>
<reference evidence="7" key="2">
    <citation type="submission" date="2017-05" db="UniProtKB">
        <authorList>
            <consortium name="EnsemblMetazoa"/>
        </authorList>
    </citation>
    <scope>IDENTIFICATION</scope>
</reference>
<dbReference type="AlphaFoldDB" id="A0A1X7VUH7"/>
<feature type="region of interest" description="Disordered" evidence="4">
    <location>
        <begin position="632"/>
        <end position="663"/>
    </location>
</feature>
<dbReference type="InterPro" id="IPR029071">
    <property type="entry name" value="Ubiquitin-like_domsf"/>
</dbReference>
<dbReference type="GO" id="GO:0060090">
    <property type="term" value="F:molecular adaptor activity"/>
    <property type="evidence" value="ECO:0007669"/>
    <property type="project" value="TreeGrafter"/>
</dbReference>
<dbReference type="InterPro" id="IPR038207">
    <property type="entry name" value="DIX_dom_sf"/>
</dbReference>
<feature type="compositionally biased region" description="Basic residues" evidence="4">
    <location>
        <begin position="18"/>
        <end position="31"/>
    </location>
</feature>
<evidence type="ECO:0000259" key="6">
    <source>
        <dbReference type="PROSITE" id="PS50841"/>
    </source>
</evidence>
<evidence type="ECO:0000259" key="5">
    <source>
        <dbReference type="PROSITE" id="PS50021"/>
    </source>
</evidence>
<feature type="region of interest" description="Disordered" evidence="4">
    <location>
        <begin position="1"/>
        <end position="35"/>
    </location>
</feature>
<accession>A0A1X7VUH7</accession>
<evidence type="ECO:0000256" key="1">
    <source>
        <dbReference type="ARBA" id="ARBA00022687"/>
    </source>
</evidence>
<feature type="compositionally biased region" description="Low complexity" evidence="4">
    <location>
        <begin position="298"/>
        <end position="307"/>
    </location>
</feature>
<gene>
    <name evidence="7" type="primary">105313413</name>
</gene>
<dbReference type="InterPro" id="IPR001715">
    <property type="entry name" value="CH_dom"/>
</dbReference>
<dbReference type="GO" id="GO:0048468">
    <property type="term" value="P:cell development"/>
    <property type="evidence" value="ECO:0007669"/>
    <property type="project" value="TreeGrafter"/>
</dbReference>
<feature type="compositionally biased region" description="Polar residues" evidence="4">
    <location>
        <begin position="259"/>
        <end position="268"/>
    </location>
</feature>
<feature type="coiled-coil region" evidence="3">
    <location>
        <begin position="520"/>
        <end position="551"/>
    </location>
</feature>
<feature type="compositionally biased region" description="Gly residues" evidence="4">
    <location>
        <begin position="164"/>
        <end position="174"/>
    </location>
</feature>
<dbReference type="GO" id="GO:0030877">
    <property type="term" value="C:beta-catenin destruction complex"/>
    <property type="evidence" value="ECO:0007669"/>
    <property type="project" value="TreeGrafter"/>
</dbReference>
<dbReference type="SUPFAM" id="SSF54236">
    <property type="entry name" value="Ubiquitin-like"/>
    <property type="match status" value="1"/>
</dbReference>
<feature type="compositionally biased region" description="Polar residues" evidence="4">
    <location>
        <begin position="221"/>
        <end position="237"/>
    </location>
</feature>
<feature type="coiled-coil region" evidence="3">
    <location>
        <begin position="415"/>
        <end position="456"/>
    </location>
</feature>
<evidence type="ECO:0000256" key="4">
    <source>
        <dbReference type="SAM" id="MobiDB-lite"/>
    </source>
</evidence>
<dbReference type="GO" id="GO:0031625">
    <property type="term" value="F:ubiquitin protein ligase binding"/>
    <property type="evidence" value="ECO:0007669"/>
    <property type="project" value="TreeGrafter"/>
</dbReference>
<keyword evidence="1 2" id="KW-0879">Wnt signaling pathway</keyword>
<evidence type="ECO:0008006" key="9">
    <source>
        <dbReference type="Google" id="ProtNLM"/>
    </source>
</evidence>
<sequence>MPTEKSESQAGPEEGGHTKKSRFPQFAKRKPKVDEVEKKKQVQDYIAWVNNYLRKRPRANLITDLRSGMQDGITLINLVEIAANSEIPFVDRNPLSASARRSNIEKAIAFLNSDGANLGTDSTKDIIDGSMKGVMRVILAIAEKYNPRSVRPVPKTGAPPQLVSGGGGGGGGPGYTQDHPHYVSPQTIHPTDIHHSPRATSPLTSTFMTGGGGGGVAGINTLPQQGGALSQSYNTPQPFHPSQPVALSQSQGLGPHPPTSSYSLSQPTQAPPDGIYSTPIDSLPQHVTQHITRFVPRNRVLVPRPNRTMTNTSIQNHKPPVLLPLPNDPPPPLPPPPIRNEENRENRDPKQSKTEPSEEVVLSAEFQNEIGGIVNQLSEFKTELLKLHGVLLDNINGGVSDADQEASELNVKLPLELANIQISEKDREIEELCEKLKNLEEQSKKVDSECDTLRNMVMERNQFITSMKSEIYRKEYRNDTERVDLQTQLHHKEKTAKVLEGEVSLLKASLEGKDREVTDMREKIRQHESIELELREELDRAKGELLRLASNEESLHIKLSSRDKRITTLEERLEEGGGGGGKRFDTSLITDETDSIRRKLEILKGSLDQQQLGLLDNLEKSISELYAKLNSTDSRSFSPSRRPRRYHEERREEKRRRHKASKEETAVYHTIANPSNDWTKVFYYMTGDKTETPYVTTVPRKSNEVRLKDFKAVFDRQGSYRFYFKTQDPDCGVVREEIVSEDQLLPDWNGKIMVWVSEKAHHR</sequence>
<feature type="region of interest" description="Disordered" evidence="4">
    <location>
        <begin position="298"/>
        <end position="359"/>
    </location>
</feature>
<feature type="compositionally biased region" description="Basic and acidic residues" evidence="4">
    <location>
        <begin position="339"/>
        <end position="356"/>
    </location>
</feature>
<dbReference type="Gene3D" id="2.40.240.130">
    <property type="match status" value="1"/>
</dbReference>
<feature type="compositionally biased region" description="Pro residues" evidence="4">
    <location>
        <begin position="321"/>
        <end position="338"/>
    </location>
</feature>
<dbReference type="eggNOG" id="ENOG502RD5G">
    <property type="taxonomic scope" value="Eukaryota"/>
</dbReference>
<dbReference type="GO" id="GO:0032436">
    <property type="term" value="P:positive regulation of proteasomal ubiquitin-dependent protein catabolic process"/>
    <property type="evidence" value="ECO:0007669"/>
    <property type="project" value="TreeGrafter"/>
</dbReference>
<dbReference type="PANTHER" id="PTHR46102:SF2">
    <property type="entry name" value="AXIN"/>
    <property type="match status" value="1"/>
</dbReference>
<dbReference type="GO" id="GO:0016055">
    <property type="term" value="P:Wnt signaling pathway"/>
    <property type="evidence" value="ECO:0007669"/>
    <property type="project" value="UniProtKB-KW"/>
</dbReference>
<organism evidence="7">
    <name type="scientific">Amphimedon queenslandica</name>
    <name type="common">Sponge</name>
    <dbReference type="NCBI Taxonomy" id="400682"/>
    <lineage>
        <taxon>Eukaryota</taxon>
        <taxon>Metazoa</taxon>
        <taxon>Porifera</taxon>
        <taxon>Demospongiae</taxon>
        <taxon>Heteroscleromorpha</taxon>
        <taxon>Haplosclerida</taxon>
        <taxon>Niphatidae</taxon>
        <taxon>Amphimedon</taxon>
    </lineage>
</organism>
<dbReference type="Pfam" id="PF00778">
    <property type="entry name" value="DIX"/>
    <property type="match status" value="1"/>
</dbReference>
<dbReference type="InterPro" id="IPR043581">
    <property type="entry name" value="Axin-like"/>
</dbReference>
<evidence type="ECO:0000256" key="3">
    <source>
        <dbReference type="SAM" id="Coils"/>
    </source>
</evidence>
<proteinExistence type="predicted"/>
<dbReference type="SMART" id="SM00033">
    <property type="entry name" value="CH"/>
    <property type="match status" value="1"/>
</dbReference>
<dbReference type="SUPFAM" id="SSF47576">
    <property type="entry name" value="Calponin-homology domain, CH-domain"/>
    <property type="match status" value="1"/>
</dbReference>
<protein>
    <recommendedName>
        <fullName evidence="9">DIX domain-containing protein</fullName>
    </recommendedName>
</protein>
<dbReference type="GO" id="GO:0005634">
    <property type="term" value="C:nucleus"/>
    <property type="evidence" value="ECO:0007669"/>
    <property type="project" value="TreeGrafter"/>
</dbReference>
<dbReference type="GO" id="GO:0090090">
    <property type="term" value="P:negative regulation of canonical Wnt signaling pathway"/>
    <property type="evidence" value="ECO:0007669"/>
    <property type="project" value="InterPro"/>
</dbReference>
<evidence type="ECO:0000313" key="8">
    <source>
        <dbReference type="Proteomes" id="UP000007879"/>
    </source>
</evidence>
<dbReference type="GO" id="GO:0019901">
    <property type="term" value="F:protein kinase binding"/>
    <property type="evidence" value="ECO:0007669"/>
    <property type="project" value="TreeGrafter"/>
</dbReference>
<dbReference type="PROSITE" id="PS50841">
    <property type="entry name" value="DIX"/>
    <property type="match status" value="1"/>
</dbReference>
<feature type="region of interest" description="Disordered" evidence="4">
    <location>
        <begin position="150"/>
        <end position="281"/>
    </location>
</feature>
<dbReference type="GO" id="GO:0008013">
    <property type="term" value="F:beta-catenin binding"/>
    <property type="evidence" value="ECO:0007669"/>
    <property type="project" value="TreeGrafter"/>
</dbReference>
<dbReference type="Gene3D" id="1.10.418.10">
    <property type="entry name" value="Calponin-like domain"/>
    <property type="match status" value="1"/>
</dbReference>
<reference evidence="8" key="1">
    <citation type="journal article" date="2010" name="Nature">
        <title>The Amphimedon queenslandica genome and the evolution of animal complexity.</title>
        <authorList>
            <person name="Srivastava M."/>
            <person name="Simakov O."/>
            <person name="Chapman J."/>
            <person name="Fahey B."/>
            <person name="Gauthier M.E."/>
            <person name="Mitros T."/>
            <person name="Richards G.S."/>
            <person name="Conaco C."/>
            <person name="Dacre M."/>
            <person name="Hellsten U."/>
            <person name="Larroux C."/>
            <person name="Putnam N.H."/>
            <person name="Stanke M."/>
            <person name="Adamska M."/>
            <person name="Darling A."/>
            <person name="Degnan S.M."/>
            <person name="Oakley T.H."/>
            <person name="Plachetzki D.C."/>
            <person name="Zhai Y."/>
            <person name="Adamski M."/>
            <person name="Calcino A."/>
            <person name="Cummins S.F."/>
            <person name="Goodstein D.M."/>
            <person name="Harris C."/>
            <person name="Jackson D.J."/>
            <person name="Leys S.P."/>
            <person name="Shu S."/>
            <person name="Woodcroft B.J."/>
            <person name="Vervoort M."/>
            <person name="Kosik K.S."/>
            <person name="Manning G."/>
            <person name="Degnan B.M."/>
            <person name="Rokhsar D.S."/>
        </authorList>
    </citation>
    <scope>NUCLEOTIDE SEQUENCE [LARGE SCALE GENOMIC DNA]</scope>
</reference>
<keyword evidence="8" id="KW-1185">Reference proteome</keyword>
<dbReference type="Proteomes" id="UP000007879">
    <property type="component" value="Unassembled WGS sequence"/>
</dbReference>
<dbReference type="STRING" id="400682.A0A1X7VUH7"/>
<dbReference type="SMART" id="SM00021">
    <property type="entry name" value="DAX"/>
    <property type="match status" value="1"/>
</dbReference>
<dbReference type="InParanoid" id="A0A1X7VUH7"/>
<feature type="domain" description="DIX" evidence="6">
    <location>
        <begin position="676"/>
        <end position="760"/>
    </location>
</feature>
<feature type="compositionally biased region" description="Polar residues" evidence="4">
    <location>
        <begin position="198"/>
        <end position="208"/>
    </location>
</feature>
<feature type="domain" description="Calponin-homology (CH)" evidence="5">
    <location>
        <begin position="39"/>
        <end position="146"/>
    </location>
</feature>
<evidence type="ECO:0000313" key="7">
    <source>
        <dbReference type="EnsemblMetazoa" id="Aqu2.1.43524_001"/>
    </source>
</evidence>
<dbReference type="InterPro" id="IPR036872">
    <property type="entry name" value="CH_dom_sf"/>
</dbReference>
<dbReference type="KEGG" id="aqu:105313413"/>
<name>A0A1X7VUH7_AMPQE</name>
<dbReference type="OrthoDB" id="30551at2759"/>
<evidence type="ECO:0000256" key="2">
    <source>
        <dbReference type="PROSITE-ProRule" id="PRU00069"/>
    </source>
</evidence>
<dbReference type="GO" id="GO:0005886">
    <property type="term" value="C:plasma membrane"/>
    <property type="evidence" value="ECO:0007669"/>
    <property type="project" value="TreeGrafter"/>
</dbReference>
<dbReference type="InterPro" id="IPR001158">
    <property type="entry name" value="DIX"/>
</dbReference>
<dbReference type="EnsemblMetazoa" id="XM_019998138.1">
    <property type="protein sequence ID" value="XP_019853697.1"/>
    <property type="gene ID" value="LOC105313413"/>
</dbReference>
<dbReference type="PROSITE" id="PS50021">
    <property type="entry name" value="CH"/>
    <property type="match status" value="1"/>
</dbReference>
<keyword evidence="3" id="KW-0175">Coiled coil</keyword>